<dbReference type="Pfam" id="PF02518">
    <property type="entry name" value="HATPase_c"/>
    <property type="match status" value="2"/>
</dbReference>
<feature type="modified residue" description="4-aspartylphosphate" evidence="12">
    <location>
        <position position="746"/>
    </location>
</feature>
<gene>
    <name evidence="17" type="ORF">DP120_08180</name>
</gene>
<keyword evidence="8" id="KW-0418">Kinase</keyword>
<sequence length="1101" mass="123240">MAKLYIKYPIPVKIFLALLLLALLAEPGKESAQPATADGAAVLTDSVDKLQVNQSIFTLKDAQNAYTIDEVATPPVKWSFMPNDEGIFNKGFTEASYWVQFNIVNQAPAKDWLLELPIPSLERAVLYSPSANGTFEEKEISREVPVAEREYFHRNLIFDLDFDGQDQATFFLKVESDGPLQLPMTIWDAEAFQAQTRSVTALVGLLTGIGIILSVYYLGQFVRHRQRVYLYFLIFAFSVSFGLAAMAGLTLSYIWPEHSWLNGTIVYASIGVTSIFALLYTESFLDTRRHFPASRNIIKVLVWANAALIILLFLFEDIIRQLLPLSLIASGALMLAVSAASWNKGIKYARYYTAGSVLFLLGTGTAIFQMFGVSPLSMEAKNAVYLSIGVSIFLSAISLSDKEAAKINDKLKREKKAVERQRLAMESLKHANERKDELLAITSHGLRTPLYGMIGIAETLQESNAGRISPAVNHQLGTIADNGKKLAHMINSILDFSKLKQNSLDIHVEPVKIHKLTENVLEICKPLVKNENVRIYETVPHNLPEAIADPDRFQQILYNLVENAINYTDSGEIVISAKKSGKQILVSVRDTGKGIEQDKLSNLFEAFHKTSEENKDNKSGTGIGLNITKRLVELHGGWLKVESAVGTGSTFSFTLPIYSPNESEEGYPPEVQVIEELSAAEITETVTARRKSGAQIRALVVEQEEVNRQMLIYQLEQEGYSVYGASGGIDAIRLLEDQPIDLVILDWSLEDMSGDELCRHIRKDYTLTELPILMLSERAGLREKTEAFTAGANDYLLKPCDKEEFLLRVDTLSNLRTLTQEITSLNYFLERNVKERTMALEITNMNLVTVNDEIQEIEKSRNEMLSTISHELGTPITLIHSYIQAVKESIIDEKNPRYLDMIHNKLLMLERLTEDLVELAKYKSGNMTLRFESVRIGDWLDRLIQGMEADVTQSGRIFEYVETGKEEWQEDYTLSIDVNRVDQVFSNILWNAVKHTSSIDGKISISTEIISRGKEGAVLEPGQFDGEVIIKVSDTGNGIPDDVLPHVFDRFFKMDVPNKQQGSGLGLAIAKEIILSHKGEIWAESEMGKGSTFYIALPLTI</sequence>
<dbReference type="AlphaFoldDB" id="A0A365L2G3"/>
<evidence type="ECO:0000256" key="13">
    <source>
        <dbReference type="SAM" id="Coils"/>
    </source>
</evidence>
<feature type="domain" description="Response regulatory" evidence="16">
    <location>
        <begin position="697"/>
        <end position="813"/>
    </location>
</feature>
<dbReference type="Pfam" id="PF07696">
    <property type="entry name" value="7TMR-DISMED2"/>
    <property type="match status" value="1"/>
</dbReference>
<dbReference type="GO" id="GO:0009927">
    <property type="term" value="F:histidine phosphotransfer kinase activity"/>
    <property type="evidence" value="ECO:0007669"/>
    <property type="project" value="TreeGrafter"/>
</dbReference>
<feature type="transmembrane region" description="Helical" evidence="14">
    <location>
        <begin position="351"/>
        <end position="371"/>
    </location>
</feature>
<accession>A0A365L2G3</accession>
<name>A0A365L2G3_9BACL</name>
<evidence type="ECO:0000256" key="2">
    <source>
        <dbReference type="ARBA" id="ARBA00004651"/>
    </source>
</evidence>
<evidence type="ECO:0000256" key="14">
    <source>
        <dbReference type="SAM" id="Phobius"/>
    </source>
</evidence>
<keyword evidence="5 12" id="KW-0597">Phosphoprotein</keyword>
<keyword evidence="6" id="KW-0808">Transferase</keyword>
<keyword evidence="7" id="KW-0547">Nucleotide-binding</keyword>
<dbReference type="Pfam" id="PF00512">
    <property type="entry name" value="HisKA"/>
    <property type="match status" value="2"/>
</dbReference>
<dbReference type="InterPro" id="IPR001789">
    <property type="entry name" value="Sig_transdc_resp-reg_receiver"/>
</dbReference>
<keyword evidence="10" id="KW-0902">Two-component regulatory system</keyword>
<dbReference type="InterPro" id="IPR005467">
    <property type="entry name" value="His_kinase_dom"/>
</dbReference>
<proteinExistence type="predicted"/>
<dbReference type="RefSeq" id="WP_112223139.1">
    <property type="nucleotide sequence ID" value="NZ_CP196859.1"/>
</dbReference>
<dbReference type="CDD" id="cd00082">
    <property type="entry name" value="HisKA"/>
    <property type="match status" value="2"/>
</dbReference>
<feature type="domain" description="Histidine kinase" evidence="15">
    <location>
        <begin position="867"/>
        <end position="1101"/>
    </location>
</feature>
<evidence type="ECO:0000256" key="11">
    <source>
        <dbReference type="ARBA" id="ARBA00023136"/>
    </source>
</evidence>
<evidence type="ECO:0000259" key="15">
    <source>
        <dbReference type="PROSITE" id="PS50109"/>
    </source>
</evidence>
<dbReference type="PANTHER" id="PTHR43047:SF72">
    <property type="entry name" value="OSMOSENSING HISTIDINE PROTEIN KINASE SLN1"/>
    <property type="match status" value="1"/>
</dbReference>
<comment type="catalytic activity">
    <reaction evidence="1">
        <text>ATP + protein L-histidine = ADP + protein N-phospho-L-histidine.</text>
        <dbReference type="EC" id="2.7.13.3"/>
    </reaction>
</comment>
<keyword evidence="11 14" id="KW-0472">Membrane</keyword>
<evidence type="ECO:0000256" key="7">
    <source>
        <dbReference type="ARBA" id="ARBA00022741"/>
    </source>
</evidence>
<dbReference type="SMART" id="SM00387">
    <property type="entry name" value="HATPase_c"/>
    <property type="match status" value="2"/>
</dbReference>
<dbReference type="PROSITE" id="PS50109">
    <property type="entry name" value="HIS_KIN"/>
    <property type="match status" value="2"/>
</dbReference>
<dbReference type="InterPro" id="IPR011623">
    <property type="entry name" value="7TMR_DISM_rcpt_extracell_dom1"/>
</dbReference>
<dbReference type="Proteomes" id="UP000251002">
    <property type="component" value="Unassembled WGS sequence"/>
</dbReference>
<evidence type="ECO:0000256" key="4">
    <source>
        <dbReference type="ARBA" id="ARBA00022475"/>
    </source>
</evidence>
<dbReference type="InterPro" id="IPR011006">
    <property type="entry name" value="CheY-like_superfamily"/>
</dbReference>
<dbReference type="CDD" id="cd00075">
    <property type="entry name" value="HATPase"/>
    <property type="match status" value="1"/>
</dbReference>
<feature type="domain" description="Histidine kinase" evidence="15">
    <location>
        <begin position="441"/>
        <end position="659"/>
    </location>
</feature>
<evidence type="ECO:0000259" key="16">
    <source>
        <dbReference type="PROSITE" id="PS50110"/>
    </source>
</evidence>
<evidence type="ECO:0000256" key="5">
    <source>
        <dbReference type="ARBA" id="ARBA00022553"/>
    </source>
</evidence>
<dbReference type="SMART" id="SM00448">
    <property type="entry name" value="REC"/>
    <property type="match status" value="1"/>
</dbReference>
<dbReference type="GO" id="GO:0005886">
    <property type="term" value="C:plasma membrane"/>
    <property type="evidence" value="ECO:0007669"/>
    <property type="project" value="UniProtKB-SubCell"/>
</dbReference>
<dbReference type="PROSITE" id="PS50110">
    <property type="entry name" value="RESPONSE_REGULATORY"/>
    <property type="match status" value="1"/>
</dbReference>
<feature type="transmembrane region" description="Helical" evidence="14">
    <location>
        <begin position="199"/>
        <end position="218"/>
    </location>
</feature>
<feature type="coiled-coil region" evidence="13">
    <location>
        <begin position="401"/>
        <end position="431"/>
    </location>
</feature>
<organism evidence="17 18">
    <name type="scientific">Planococcus halotolerans</name>
    <dbReference type="NCBI Taxonomy" id="2233542"/>
    <lineage>
        <taxon>Bacteria</taxon>
        <taxon>Bacillati</taxon>
        <taxon>Bacillota</taxon>
        <taxon>Bacilli</taxon>
        <taxon>Bacillales</taxon>
        <taxon>Caryophanaceae</taxon>
        <taxon>Planococcus</taxon>
    </lineage>
</organism>
<keyword evidence="18" id="KW-1185">Reference proteome</keyword>
<evidence type="ECO:0000313" key="17">
    <source>
        <dbReference type="EMBL" id="RAZ79572.1"/>
    </source>
</evidence>
<dbReference type="PANTHER" id="PTHR43047">
    <property type="entry name" value="TWO-COMPONENT HISTIDINE PROTEIN KINASE"/>
    <property type="match status" value="1"/>
</dbReference>
<dbReference type="Gene3D" id="1.10.287.130">
    <property type="match status" value="2"/>
</dbReference>
<dbReference type="SUPFAM" id="SSF52172">
    <property type="entry name" value="CheY-like"/>
    <property type="match status" value="1"/>
</dbReference>
<evidence type="ECO:0000256" key="1">
    <source>
        <dbReference type="ARBA" id="ARBA00000085"/>
    </source>
</evidence>
<dbReference type="FunFam" id="3.30.565.10:FF:000023">
    <property type="entry name" value="PAS domain-containing sensor histidine kinase"/>
    <property type="match status" value="1"/>
</dbReference>
<feature type="transmembrane region" description="Helical" evidence="14">
    <location>
        <begin position="297"/>
        <end position="315"/>
    </location>
</feature>
<keyword evidence="13" id="KW-0175">Coiled coil</keyword>
<reference evidence="17 18" key="1">
    <citation type="submission" date="2018-06" db="EMBL/GenBank/DDBJ databases">
        <title>The draft genome sequences of strains SCU63 and S1.</title>
        <authorList>
            <person name="Gan L."/>
        </authorList>
    </citation>
    <scope>NUCLEOTIDE SEQUENCE [LARGE SCALE GENOMIC DNA]</scope>
    <source>
        <strain evidence="17 18">SCU63</strain>
    </source>
</reference>
<protein>
    <recommendedName>
        <fullName evidence="3">histidine kinase</fullName>
        <ecNumber evidence="3">2.7.13.3</ecNumber>
    </recommendedName>
</protein>
<dbReference type="InterPro" id="IPR003594">
    <property type="entry name" value="HATPase_dom"/>
</dbReference>
<dbReference type="InterPro" id="IPR004358">
    <property type="entry name" value="Sig_transdc_His_kin-like_C"/>
</dbReference>
<comment type="subcellular location">
    <subcellularLocation>
        <location evidence="2">Cell membrane</location>
        <topology evidence="2">Multi-pass membrane protein</topology>
    </subcellularLocation>
</comment>
<evidence type="ECO:0000313" key="18">
    <source>
        <dbReference type="Proteomes" id="UP000251002"/>
    </source>
</evidence>
<dbReference type="Gene3D" id="2.60.40.2380">
    <property type="match status" value="1"/>
</dbReference>
<feature type="transmembrane region" description="Helical" evidence="14">
    <location>
        <begin position="321"/>
        <end position="339"/>
    </location>
</feature>
<feature type="transmembrane region" description="Helical" evidence="14">
    <location>
        <begin position="230"/>
        <end position="253"/>
    </location>
</feature>
<evidence type="ECO:0000256" key="9">
    <source>
        <dbReference type="ARBA" id="ARBA00022840"/>
    </source>
</evidence>
<dbReference type="FunFam" id="3.30.565.10:FF:000006">
    <property type="entry name" value="Sensor histidine kinase WalK"/>
    <property type="match status" value="1"/>
</dbReference>
<dbReference type="InterPro" id="IPR011622">
    <property type="entry name" value="7TMR_DISM_rcpt_extracell_dom2"/>
</dbReference>
<dbReference type="PRINTS" id="PR00344">
    <property type="entry name" value="BCTRLSENSOR"/>
</dbReference>
<keyword evidence="9" id="KW-0067">ATP-binding</keyword>
<dbReference type="InterPro" id="IPR003661">
    <property type="entry name" value="HisK_dim/P_dom"/>
</dbReference>
<dbReference type="GO" id="GO:0000155">
    <property type="term" value="F:phosphorelay sensor kinase activity"/>
    <property type="evidence" value="ECO:0007669"/>
    <property type="project" value="InterPro"/>
</dbReference>
<dbReference type="SMART" id="SM00388">
    <property type="entry name" value="HisKA"/>
    <property type="match status" value="2"/>
</dbReference>
<keyword evidence="14" id="KW-1133">Transmembrane helix</keyword>
<dbReference type="Pfam" id="PF07695">
    <property type="entry name" value="7TMR-DISM_7TM"/>
    <property type="match status" value="1"/>
</dbReference>
<keyword evidence="4" id="KW-1003">Cell membrane</keyword>
<dbReference type="Pfam" id="PF00072">
    <property type="entry name" value="Response_reg"/>
    <property type="match status" value="1"/>
</dbReference>
<evidence type="ECO:0000256" key="8">
    <source>
        <dbReference type="ARBA" id="ARBA00022777"/>
    </source>
</evidence>
<dbReference type="GO" id="GO:0005524">
    <property type="term" value="F:ATP binding"/>
    <property type="evidence" value="ECO:0007669"/>
    <property type="project" value="UniProtKB-KW"/>
</dbReference>
<dbReference type="SUPFAM" id="SSF55874">
    <property type="entry name" value="ATPase domain of HSP90 chaperone/DNA topoisomerase II/histidine kinase"/>
    <property type="match status" value="2"/>
</dbReference>
<dbReference type="EC" id="2.7.13.3" evidence="3"/>
<evidence type="ECO:0000256" key="10">
    <source>
        <dbReference type="ARBA" id="ARBA00023012"/>
    </source>
</evidence>
<keyword evidence="14" id="KW-0812">Transmembrane</keyword>
<dbReference type="Gene3D" id="3.30.565.10">
    <property type="entry name" value="Histidine kinase-like ATPase, C-terminal domain"/>
    <property type="match status" value="2"/>
</dbReference>
<evidence type="ECO:0000256" key="3">
    <source>
        <dbReference type="ARBA" id="ARBA00012438"/>
    </source>
</evidence>
<dbReference type="InterPro" id="IPR036890">
    <property type="entry name" value="HATPase_C_sf"/>
</dbReference>
<dbReference type="InterPro" id="IPR036097">
    <property type="entry name" value="HisK_dim/P_sf"/>
</dbReference>
<feature type="transmembrane region" description="Helical" evidence="14">
    <location>
        <begin position="265"/>
        <end position="285"/>
    </location>
</feature>
<dbReference type="EMBL" id="QLZR01000002">
    <property type="protein sequence ID" value="RAZ79572.1"/>
    <property type="molecule type" value="Genomic_DNA"/>
</dbReference>
<comment type="caution">
    <text evidence="17">The sequence shown here is derived from an EMBL/GenBank/DDBJ whole genome shotgun (WGS) entry which is preliminary data.</text>
</comment>
<dbReference type="CDD" id="cd17574">
    <property type="entry name" value="REC_OmpR"/>
    <property type="match status" value="1"/>
</dbReference>
<dbReference type="Gene3D" id="3.40.50.2300">
    <property type="match status" value="1"/>
</dbReference>
<dbReference type="SUPFAM" id="SSF47384">
    <property type="entry name" value="Homodimeric domain of signal transducing histidine kinase"/>
    <property type="match status" value="2"/>
</dbReference>
<evidence type="ECO:0000256" key="12">
    <source>
        <dbReference type="PROSITE-ProRule" id="PRU00169"/>
    </source>
</evidence>
<evidence type="ECO:0000256" key="6">
    <source>
        <dbReference type="ARBA" id="ARBA00022679"/>
    </source>
</evidence>